<dbReference type="EMBL" id="BJYL01000031">
    <property type="protein sequence ID" value="GEN84006.1"/>
    <property type="molecule type" value="Genomic_DNA"/>
</dbReference>
<name>A0A511Z999_9BACL</name>
<evidence type="ECO:0000313" key="1">
    <source>
        <dbReference type="EMBL" id="GEN84006.1"/>
    </source>
</evidence>
<evidence type="ECO:0008006" key="3">
    <source>
        <dbReference type="Google" id="ProtNLM"/>
    </source>
</evidence>
<dbReference type="GO" id="GO:0046983">
    <property type="term" value="F:protein dimerization activity"/>
    <property type="evidence" value="ECO:0007669"/>
    <property type="project" value="InterPro"/>
</dbReference>
<evidence type="ECO:0000313" key="2">
    <source>
        <dbReference type="Proteomes" id="UP000321901"/>
    </source>
</evidence>
<dbReference type="Proteomes" id="UP000321901">
    <property type="component" value="Unassembled WGS sequence"/>
</dbReference>
<dbReference type="InterPro" id="IPR036638">
    <property type="entry name" value="HLH_DNA-bd_sf"/>
</dbReference>
<protein>
    <recommendedName>
        <fullName evidence="3">Aspartyl-phosphate phosphatase Spo0E family protein</fullName>
    </recommendedName>
</protein>
<dbReference type="PANTHER" id="PTHR41263:SF1">
    <property type="entry name" value="ASPARTYL-PHOSPHATE PHOSPHATASE YISI"/>
    <property type="match status" value="1"/>
</dbReference>
<gene>
    <name evidence="1" type="ORF">SLU01_23180</name>
</gene>
<organism evidence="1 2">
    <name type="scientific">Sporosarcina luteola</name>
    <dbReference type="NCBI Taxonomy" id="582850"/>
    <lineage>
        <taxon>Bacteria</taxon>
        <taxon>Bacillati</taxon>
        <taxon>Bacillota</taxon>
        <taxon>Bacilli</taxon>
        <taxon>Bacillales</taxon>
        <taxon>Caryophanaceae</taxon>
        <taxon>Sporosarcina</taxon>
    </lineage>
</organism>
<proteinExistence type="predicted"/>
<dbReference type="InterPro" id="IPR053028">
    <property type="entry name" value="Spo0E-like_phosphatase"/>
</dbReference>
<comment type="caution">
    <text evidence="1">The sequence shown here is derived from an EMBL/GenBank/DDBJ whole genome shotgun (WGS) entry which is preliminary data.</text>
</comment>
<keyword evidence="2" id="KW-1185">Reference proteome</keyword>
<dbReference type="InterPro" id="IPR037208">
    <property type="entry name" value="Spo0E-like_sf"/>
</dbReference>
<dbReference type="SUPFAM" id="SSF140500">
    <property type="entry name" value="BAS1536-like"/>
    <property type="match status" value="1"/>
</dbReference>
<dbReference type="Pfam" id="PF09388">
    <property type="entry name" value="SpoOE-like"/>
    <property type="match status" value="1"/>
</dbReference>
<dbReference type="RefSeq" id="WP_246110968.1">
    <property type="nucleotide sequence ID" value="NZ_BJYL01000031.1"/>
</dbReference>
<dbReference type="PANTHER" id="PTHR41263">
    <property type="entry name" value="ASPARTYL-PHOSPHATE PHOSPHATASE YISI"/>
    <property type="match status" value="1"/>
</dbReference>
<dbReference type="AlphaFoldDB" id="A0A511Z999"/>
<sequence length="55" mass="6347">MKQKLEEKIEQKRKELIITAGQTGFTSKDTLKLSEELDCLINGYNSLESEYLPIE</sequence>
<accession>A0A511Z999</accession>
<reference evidence="1 2" key="1">
    <citation type="submission" date="2019-07" db="EMBL/GenBank/DDBJ databases">
        <title>Whole genome shotgun sequence of Sporosarcina luteola NBRC 105378.</title>
        <authorList>
            <person name="Hosoyama A."/>
            <person name="Uohara A."/>
            <person name="Ohji S."/>
            <person name="Ichikawa N."/>
        </authorList>
    </citation>
    <scope>NUCLEOTIDE SEQUENCE [LARGE SCALE GENOMIC DNA]</scope>
    <source>
        <strain evidence="1 2">NBRC 105378</strain>
    </source>
</reference>
<dbReference type="GO" id="GO:0043937">
    <property type="term" value="P:regulation of sporulation"/>
    <property type="evidence" value="ECO:0007669"/>
    <property type="project" value="InterPro"/>
</dbReference>
<dbReference type="InterPro" id="IPR018540">
    <property type="entry name" value="Spo0E-like"/>
</dbReference>
<dbReference type="Gene3D" id="4.10.280.10">
    <property type="entry name" value="Helix-loop-helix DNA-binding domain"/>
    <property type="match status" value="1"/>
</dbReference>